<dbReference type="AlphaFoldDB" id="A0A0G4ELM0"/>
<dbReference type="InParanoid" id="A0A0G4ELM0"/>
<dbReference type="PANTHER" id="PTHR15615:SF108">
    <property type="entry name" value="PROTEIN CNPPD1"/>
    <property type="match status" value="1"/>
</dbReference>
<evidence type="ECO:0000313" key="3">
    <source>
        <dbReference type="Proteomes" id="UP000041254"/>
    </source>
</evidence>
<feature type="compositionally biased region" description="Low complexity" evidence="1">
    <location>
        <begin position="1"/>
        <end position="19"/>
    </location>
</feature>
<dbReference type="InterPro" id="IPR013922">
    <property type="entry name" value="Cyclin_PHO80-like"/>
</dbReference>
<dbReference type="EMBL" id="CDMY01000257">
    <property type="protein sequence ID" value="CEL97862.1"/>
    <property type="molecule type" value="Genomic_DNA"/>
</dbReference>
<dbReference type="SUPFAM" id="SSF47954">
    <property type="entry name" value="Cyclin-like"/>
    <property type="match status" value="1"/>
</dbReference>
<sequence>MALSQLSEKSPLSGGSLSKGDSRGDIPDLVEAAETTEAFVPCLAKVLDHLIQMSQENIGQVTRFHAVRPPAISTHDYLARIAKYFNCSPECFVLSLVYIDRIVKLHTDFTVNKLNIHRLLLTSVLMAVKYFDDHYYSNAYYARVGGVKTEEMNHLESHFLMLVKFQLYVTPHEYDQYRKNVLAAVHGMEPSSVSSPTAVSASPSSLLTTPSDESVANPPMHPMAATLPIVSTAAPFPPTMPSFSDSDSDSTPLHGNGGSGRSGSGVDRRSSKDLAGTFGIALLQHQQRVECGSVSVGGLPTVSSTHCYAPSQCESSSLSLHSSSSYSMSLHTLAIERGLSDVATIHSTGSPQSTACPPHMWSANPVLSASSPAVAQSFNNWSAPAPPPPPHHGCPSLPLYAASASSDRCVSVSPIAPPPPPPPPPSEGSRSTRDGSGDSLADWYDCGAALKGPERVRSGGCAGAGAGVGGGLLPTPPLSFRKCERGSSVGGGFAHSHSSQAMQQQQQQQQPPPPPFPPPAHSGHHQRSFSSFRGGVQGCGFVPPPPPPYDKDHASGGGVGHMSMMMMQMHHKVPIAKAHADYHPKIQVVSNY</sequence>
<dbReference type="OrthoDB" id="337735at2759"/>
<feature type="compositionally biased region" description="Low complexity" evidence="1">
    <location>
        <begin position="241"/>
        <end position="252"/>
    </location>
</feature>
<accession>A0A0G4ELM0</accession>
<feature type="region of interest" description="Disordered" evidence="1">
    <location>
        <begin position="410"/>
        <end position="440"/>
    </location>
</feature>
<evidence type="ECO:0008006" key="4">
    <source>
        <dbReference type="Google" id="ProtNLM"/>
    </source>
</evidence>
<feature type="region of interest" description="Disordered" evidence="1">
    <location>
        <begin position="483"/>
        <end position="556"/>
    </location>
</feature>
<dbReference type="Proteomes" id="UP000041254">
    <property type="component" value="Unassembled WGS sequence"/>
</dbReference>
<evidence type="ECO:0000256" key="1">
    <source>
        <dbReference type="SAM" id="MobiDB-lite"/>
    </source>
</evidence>
<protein>
    <recommendedName>
        <fullName evidence="4">Cyclin-like domain-containing protein</fullName>
    </recommendedName>
</protein>
<gene>
    <name evidence="2" type="ORF">Vbra_5113</name>
</gene>
<organism evidence="2 3">
    <name type="scientific">Vitrella brassicaformis (strain CCMP3155)</name>
    <dbReference type="NCBI Taxonomy" id="1169540"/>
    <lineage>
        <taxon>Eukaryota</taxon>
        <taxon>Sar</taxon>
        <taxon>Alveolata</taxon>
        <taxon>Colpodellida</taxon>
        <taxon>Vitrellaceae</taxon>
        <taxon>Vitrella</taxon>
    </lineage>
</organism>
<dbReference type="InterPro" id="IPR036915">
    <property type="entry name" value="Cyclin-like_sf"/>
</dbReference>
<dbReference type="VEuPathDB" id="CryptoDB:Vbra_5113"/>
<feature type="region of interest" description="Disordered" evidence="1">
    <location>
        <begin position="193"/>
        <end position="222"/>
    </location>
</feature>
<reference evidence="2 3" key="1">
    <citation type="submission" date="2014-11" db="EMBL/GenBank/DDBJ databases">
        <authorList>
            <person name="Zhu J."/>
            <person name="Qi W."/>
            <person name="Song R."/>
        </authorList>
    </citation>
    <scope>NUCLEOTIDE SEQUENCE [LARGE SCALE GENOMIC DNA]</scope>
</reference>
<dbReference type="PANTHER" id="PTHR15615">
    <property type="match status" value="1"/>
</dbReference>
<name>A0A0G4ELM0_VITBC</name>
<dbReference type="STRING" id="1169540.A0A0G4ELM0"/>
<dbReference type="Pfam" id="PF08613">
    <property type="entry name" value="Cyclin"/>
    <property type="match status" value="1"/>
</dbReference>
<dbReference type="Gene3D" id="1.10.472.10">
    <property type="entry name" value="Cyclin-like"/>
    <property type="match status" value="1"/>
</dbReference>
<dbReference type="GO" id="GO:0019901">
    <property type="term" value="F:protein kinase binding"/>
    <property type="evidence" value="ECO:0007669"/>
    <property type="project" value="InterPro"/>
</dbReference>
<feature type="region of interest" description="Disordered" evidence="1">
    <location>
        <begin position="238"/>
        <end position="271"/>
    </location>
</feature>
<evidence type="ECO:0000313" key="2">
    <source>
        <dbReference type="EMBL" id="CEL97862.1"/>
    </source>
</evidence>
<proteinExistence type="predicted"/>
<feature type="compositionally biased region" description="Pro residues" evidence="1">
    <location>
        <begin position="510"/>
        <end position="520"/>
    </location>
</feature>
<feature type="compositionally biased region" description="Low complexity" evidence="1">
    <location>
        <begin position="193"/>
        <end position="211"/>
    </location>
</feature>
<feature type="compositionally biased region" description="Pro residues" evidence="1">
    <location>
        <begin position="415"/>
        <end position="426"/>
    </location>
</feature>
<feature type="region of interest" description="Disordered" evidence="1">
    <location>
        <begin position="1"/>
        <end position="23"/>
    </location>
</feature>
<keyword evidence="3" id="KW-1185">Reference proteome</keyword>